<evidence type="ECO:0000313" key="18">
    <source>
        <dbReference type="EnsemblMetazoa" id="BGLB039485-PC"/>
    </source>
</evidence>
<keyword evidence="11" id="KW-0325">Glycoprotein</keyword>
<dbReference type="VEuPathDB" id="VectorBase:BGLB039485"/>
<dbReference type="VEuPathDB" id="VectorBase:BGLAX_031807"/>
<keyword evidence="10 13" id="KW-0675">Receptor</keyword>
<keyword evidence="7 13" id="KW-1133">Transmembrane helix</keyword>
<dbReference type="GO" id="GO:0008305">
    <property type="term" value="C:integrin complex"/>
    <property type="evidence" value="ECO:0007669"/>
    <property type="project" value="InterPro"/>
</dbReference>
<evidence type="ECO:0000256" key="7">
    <source>
        <dbReference type="ARBA" id="ARBA00022989"/>
    </source>
</evidence>
<gene>
    <name evidence="18" type="primary">106072408</name>
</gene>
<dbReference type="SMART" id="SM00191">
    <property type="entry name" value="Int_alpha"/>
    <property type="match status" value="4"/>
</dbReference>
<evidence type="ECO:0000256" key="13">
    <source>
        <dbReference type="RuleBase" id="RU003762"/>
    </source>
</evidence>
<evidence type="ECO:0000256" key="8">
    <source>
        <dbReference type="ARBA" id="ARBA00023037"/>
    </source>
</evidence>
<dbReference type="Gene3D" id="2.130.10.130">
    <property type="entry name" value="Integrin alpha, N-terminal"/>
    <property type="match status" value="1"/>
</dbReference>
<dbReference type="AlphaFoldDB" id="A0A2C9M7Y0"/>
<feature type="domain" description="Integrin alpha second immunoglobulin-like" evidence="16">
    <location>
        <begin position="669"/>
        <end position="803"/>
    </location>
</feature>
<dbReference type="SUPFAM" id="SSF69179">
    <property type="entry name" value="Integrin domains"/>
    <property type="match status" value="3"/>
</dbReference>
<feature type="transmembrane region" description="Helical" evidence="13">
    <location>
        <begin position="1087"/>
        <end position="1107"/>
    </location>
</feature>
<comment type="caution">
    <text evidence="13">Lacks conserved residue(s) required for the propagation of feature annotation.</text>
</comment>
<feature type="region of interest" description="Disordered" evidence="14">
    <location>
        <begin position="847"/>
        <end position="868"/>
    </location>
</feature>
<dbReference type="Pfam" id="PF20805">
    <property type="entry name" value="Integrin_A_Ig_2"/>
    <property type="match status" value="1"/>
</dbReference>
<accession>A0A2C9M7Y0</accession>
<feature type="repeat" description="FG-GAP" evidence="12">
    <location>
        <begin position="332"/>
        <end position="397"/>
    </location>
</feature>
<dbReference type="PROSITE" id="PS51470">
    <property type="entry name" value="FG_GAP"/>
    <property type="match status" value="2"/>
</dbReference>
<dbReference type="GO" id="GO:0009897">
    <property type="term" value="C:external side of plasma membrane"/>
    <property type="evidence" value="ECO:0007669"/>
    <property type="project" value="TreeGrafter"/>
</dbReference>
<dbReference type="InterPro" id="IPR048286">
    <property type="entry name" value="Integrin_alpha_Ig-like_3"/>
</dbReference>
<feature type="domain" description="Integrin alpha third immunoglobulin-like" evidence="17">
    <location>
        <begin position="873"/>
        <end position="1011"/>
    </location>
</feature>
<dbReference type="GO" id="GO:0033627">
    <property type="term" value="P:cell adhesion mediated by integrin"/>
    <property type="evidence" value="ECO:0007669"/>
    <property type="project" value="TreeGrafter"/>
</dbReference>
<evidence type="ECO:0000256" key="10">
    <source>
        <dbReference type="ARBA" id="ARBA00023170"/>
    </source>
</evidence>
<dbReference type="GO" id="GO:0007160">
    <property type="term" value="P:cell-matrix adhesion"/>
    <property type="evidence" value="ECO:0007669"/>
    <property type="project" value="TreeGrafter"/>
</dbReference>
<dbReference type="InterPro" id="IPR013517">
    <property type="entry name" value="FG-GAP"/>
</dbReference>
<keyword evidence="6 13" id="KW-0130">Cell adhesion</keyword>
<keyword evidence="4 13" id="KW-0732">Signal</keyword>
<evidence type="ECO:0000256" key="12">
    <source>
        <dbReference type="PROSITE-ProRule" id="PRU00803"/>
    </source>
</evidence>
<comment type="similarity">
    <text evidence="2 13">Belongs to the integrin alpha chain family.</text>
</comment>
<evidence type="ECO:0000256" key="5">
    <source>
        <dbReference type="ARBA" id="ARBA00022737"/>
    </source>
</evidence>
<comment type="subcellular location">
    <subcellularLocation>
        <location evidence="1 13">Membrane</location>
        <topology evidence="1 13">Single-pass type I membrane protein</topology>
    </subcellularLocation>
</comment>
<keyword evidence="3 13" id="KW-0812">Transmembrane</keyword>
<proteinExistence type="inferred from homology"/>
<dbReference type="InterPro" id="IPR000413">
    <property type="entry name" value="Integrin_alpha"/>
</dbReference>
<feature type="transmembrane region" description="Helical" evidence="13">
    <location>
        <begin position="1060"/>
        <end position="1082"/>
    </location>
</feature>
<dbReference type="GO" id="GO:0098609">
    <property type="term" value="P:cell-cell adhesion"/>
    <property type="evidence" value="ECO:0007669"/>
    <property type="project" value="TreeGrafter"/>
</dbReference>
<dbReference type="Pfam" id="PF08441">
    <property type="entry name" value="Integrin_A_Ig_1"/>
    <property type="match status" value="1"/>
</dbReference>
<dbReference type="Gene3D" id="2.60.40.1510">
    <property type="entry name" value="ntegrin, alpha v. Chain A, domain 3"/>
    <property type="match status" value="1"/>
</dbReference>
<evidence type="ECO:0000313" key="19">
    <source>
        <dbReference type="Proteomes" id="UP000076420"/>
    </source>
</evidence>
<name>A0A2C9M7Y0_BIOGL</name>
<feature type="signal peptide" evidence="13">
    <location>
        <begin position="1"/>
        <end position="18"/>
    </location>
</feature>
<evidence type="ECO:0000256" key="11">
    <source>
        <dbReference type="ARBA" id="ARBA00023180"/>
    </source>
</evidence>
<dbReference type="Pfam" id="PF01839">
    <property type="entry name" value="FG-GAP"/>
    <property type="match status" value="1"/>
</dbReference>
<keyword evidence="9 13" id="KW-0472">Membrane</keyword>
<evidence type="ECO:0000259" key="17">
    <source>
        <dbReference type="Pfam" id="PF20806"/>
    </source>
</evidence>
<sequence>MLLRDLLLCFGFRILVRARVRQSCCRQCNSDYTGHTRPAMRLRNVGLPPYICMYSLLAIISAHNVNVTNVRVITREDNFGGSFGYSGALYSSDIGTLDAMISAPNSNSKKRGDEKTGQILKFTNIFSTQSLPEETIFYPSQTGLLNGSNGEGFGTTTLVINSTHRLMCAPRWLNTTKIKEKSPAFLGRCVLVGPGSDSIQEFGPYAQAVGYFHHVPKNMYHKHVYWKGGSLFGFSADSDGSVVAVGTPGLLNAKGGVHVYDIASGNMSDYNLTSYISNLNATSYGYLGYSVKLGTFCNEGYRGVCVAVGGPTMLNFGQVQIIHWNKDDIFNKLIQEINGTQIWSSFGYCLGSVNINNNAYDELLVGAPLYTEWSNPDHVPDQGMVFLYHYDLLTKKYIKRDVTLDGSRQKSARFGSAMADIGDINLDGVSDLAVGAPGETDGAGSIYIYLGSTNGFVNVPSQRIQASQIKVPVLLKGFGFTISSQHAPLSNTYPVFAVSAVLTDTVVIFRCKPVVDVQVNLTASPNPIDLRSACSRDFNLQGKCFKVQFCLIHAIRGSDFQPVNFSIHYFLDTHIQSEELKRVTFPTGQGTTHSTVKTTVLESASPNIPVCSELVVLLKLAQIQLDRFTPIEIKTTFQIQPTHSPDDGPLLDALKANNIVEEVTIKKECRSDVKCEVDLIVSATLQNSPINTQWTDIIVNYTKQVVMKINIRNKNETAYGVKITAEVDSILTFVKSKPDVNCALESIELNTTGIDLADTEKTLVTCISYEALSPKDELEFHIVFDINQTYINNDIINKDLNAKVSTTPYNYEHSPEINVDDNAILLTGHVNIASILEISSISSPKEIAMQRTERKSDGEPVVTGGDQQRTPINVTHKFLVQNKGPSYLPRTEIVVRVPHLLDDRSELVANITVEMLTPSGKVQCTSSDQITSTTPDFPTTYSTTTVDWVIENKRRRRSVQNKCQEKLCFLKCEDGPDLCSVHTCEVKTDLQPNSHMELNVNMDIDLAKLLIEKEFNTLHFISDIEIKEPKHLLLKLWRVTQQKESVTSFHFVQPGDQVNIWIIIGSLMASLIVLAIVCVILWKVSLIVLAIVCVILWKVSLIVLAIVCHSVEGKLDCSRHHVCHSVEGKFDCSSHRVCHSVEGKFDCSSHRVCHSVEGKLDCSRHHVCHSVEGWIFQTHPTFRASEG</sequence>
<dbReference type="PANTHER" id="PTHR23220">
    <property type="entry name" value="INTEGRIN ALPHA"/>
    <property type="match status" value="1"/>
</dbReference>
<dbReference type="InterPro" id="IPR048285">
    <property type="entry name" value="Integrin_alpha_Ig-like_2"/>
</dbReference>
<dbReference type="PANTHER" id="PTHR23220:SF133">
    <property type="entry name" value="INTEGRIN ALPHA-PS2"/>
    <property type="match status" value="1"/>
</dbReference>
<dbReference type="EnsemblMetazoa" id="BGLB039485-RC">
    <property type="protein sequence ID" value="BGLB039485-PC"/>
    <property type="gene ID" value="BGLB039485"/>
</dbReference>
<dbReference type="Gene3D" id="2.60.40.1460">
    <property type="entry name" value="Integrin domains. Chain A, domain 2"/>
    <property type="match status" value="1"/>
</dbReference>
<dbReference type="GO" id="GO:0007229">
    <property type="term" value="P:integrin-mediated signaling pathway"/>
    <property type="evidence" value="ECO:0007669"/>
    <property type="project" value="UniProtKB-KW"/>
</dbReference>
<evidence type="ECO:0000256" key="4">
    <source>
        <dbReference type="ARBA" id="ARBA00022729"/>
    </source>
</evidence>
<dbReference type="InterPro" id="IPR032695">
    <property type="entry name" value="Integrin_dom_sf"/>
</dbReference>
<evidence type="ECO:0000256" key="9">
    <source>
        <dbReference type="ARBA" id="ARBA00023136"/>
    </source>
</evidence>
<reference evidence="18" key="1">
    <citation type="submission" date="2020-05" db="UniProtKB">
        <authorList>
            <consortium name="EnsemblMetazoa"/>
        </authorList>
    </citation>
    <scope>IDENTIFICATION</scope>
    <source>
        <strain evidence="18">BB02</strain>
    </source>
</reference>
<evidence type="ECO:0000256" key="1">
    <source>
        <dbReference type="ARBA" id="ARBA00004479"/>
    </source>
</evidence>
<organism evidence="18 19">
    <name type="scientific">Biomphalaria glabrata</name>
    <name type="common">Bloodfluke planorb</name>
    <name type="synonym">Freshwater snail</name>
    <dbReference type="NCBI Taxonomy" id="6526"/>
    <lineage>
        <taxon>Eukaryota</taxon>
        <taxon>Metazoa</taxon>
        <taxon>Spiralia</taxon>
        <taxon>Lophotrochozoa</taxon>
        <taxon>Mollusca</taxon>
        <taxon>Gastropoda</taxon>
        <taxon>Heterobranchia</taxon>
        <taxon>Euthyneura</taxon>
        <taxon>Panpulmonata</taxon>
        <taxon>Hygrophila</taxon>
        <taxon>Lymnaeoidea</taxon>
        <taxon>Planorbidae</taxon>
        <taxon>Biomphalaria</taxon>
    </lineage>
</organism>
<protein>
    <submittedName>
        <fullName evidence="18">Uncharacterized protein</fullName>
    </submittedName>
</protein>
<dbReference type="InterPro" id="IPR028994">
    <property type="entry name" value="Integrin_alpha_N"/>
</dbReference>
<evidence type="ECO:0000256" key="3">
    <source>
        <dbReference type="ARBA" id="ARBA00022692"/>
    </source>
</evidence>
<dbReference type="KEGG" id="bgt:106072408"/>
<keyword evidence="8 13" id="KW-0401">Integrin</keyword>
<feature type="chain" id="PRO_5011813916" evidence="13">
    <location>
        <begin position="19"/>
        <end position="1187"/>
    </location>
</feature>
<dbReference type="OrthoDB" id="5573735at2759"/>
<keyword evidence="5" id="KW-0677">Repeat</keyword>
<feature type="repeat" description="FG-GAP" evidence="12">
    <location>
        <begin position="400"/>
        <end position="458"/>
    </location>
</feature>
<dbReference type="SUPFAM" id="SSF69318">
    <property type="entry name" value="Integrin alpha N-terminal domain"/>
    <property type="match status" value="1"/>
</dbReference>
<evidence type="ECO:0000256" key="14">
    <source>
        <dbReference type="SAM" id="MobiDB-lite"/>
    </source>
</evidence>
<evidence type="ECO:0000256" key="2">
    <source>
        <dbReference type="ARBA" id="ARBA00008054"/>
    </source>
</evidence>
<dbReference type="STRING" id="6526.A0A2C9M7Y0"/>
<dbReference type="InterPro" id="IPR013649">
    <property type="entry name" value="Integrin_alpha_Ig-like_1"/>
</dbReference>
<feature type="domain" description="Integrin alpha first immunoglubulin-like" evidence="15">
    <location>
        <begin position="512"/>
        <end position="668"/>
    </location>
</feature>
<evidence type="ECO:0000259" key="16">
    <source>
        <dbReference type="Pfam" id="PF20805"/>
    </source>
</evidence>
<dbReference type="InterPro" id="IPR013519">
    <property type="entry name" value="Int_alpha_beta-p"/>
</dbReference>
<dbReference type="PRINTS" id="PR01185">
    <property type="entry name" value="INTEGRINA"/>
</dbReference>
<dbReference type="Pfam" id="PF20806">
    <property type="entry name" value="Integrin_A_Ig_3"/>
    <property type="match status" value="1"/>
</dbReference>
<evidence type="ECO:0000256" key="6">
    <source>
        <dbReference type="ARBA" id="ARBA00022889"/>
    </source>
</evidence>
<evidence type="ECO:0000259" key="15">
    <source>
        <dbReference type="Pfam" id="PF08441"/>
    </source>
</evidence>
<dbReference type="Gene3D" id="2.60.40.1530">
    <property type="entry name" value="ntegrin, alpha v. Chain A, domain 4"/>
    <property type="match status" value="1"/>
</dbReference>
<dbReference type="Proteomes" id="UP000076420">
    <property type="component" value="Unassembled WGS sequence"/>
</dbReference>
<dbReference type="GO" id="GO:0005178">
    <property type="term" value="F:integrin binding"/>
    <property type="evidence" value="ECO:0007669"/>
    <property type="project" value="TreeGrafter"/>
</dbReference>